<protein>
    <submittedName>
        <fullName evidence="1">Uncharacterized protein</fullName>
    </submittedName>
</protein>
<accession>A0ACB7ZLQ0</accession>
<dbReference type="EMBL" id="CM037159">
    <property type="protein sequence ID" value="KAH7866426.1"/>
    <property type="molecule type" value="Genomic_DNA"/>
</dbReference>
<dbReference type="Proteomes" id="UP000828048">
    <property type="component" value="Chromosome 9"/>
</dbReference>
<evidence type="ECO:0000313" key="1">
    <source>
        <dbReference type="EMBL" id="KAH7866426.1"/>
    </source>
</evidence>
<proteinExistence type="predicted"/>
<sequence>MDCFLFFNCRKSVSRAIIGTDPFSALSEGLASEILSRTSPRDVCRSSAISKGFKSFADSNNVWDRFLPSDHREILSKSVYSVDFSSKKKLYFHLVNSYILLDGGKLSFSLDKASGKKCFMLGARELAIECERKPVKWTWRCLPQSRFSEVAGLEAVPWFDITGKIEARLLSPKPTYVAYLVFNILRPQNSRDNYVVPAKASVRFDGERGDGDGDGDGDEITNIVSLTIRPFRSDGQFAQQRVDNWMETELGEFFNGQGDTGEIEMRLMGDVRLMGDFEGHYWSYSMLPHWTYDIFIKGIELRLKSISE</sequence>
<gene>
    <name evidence="1" type="ORF">Vadar_020234</name>
</gene>
<comment type="caution">
    <text evidence="1">The sequence shown here is derived from an EMBL/GenBank/DDBJ whole genome shotgun (WGS) entry which is preliminary data.</text>
</comment>
<name>A0ACB7ZLQ0_9ERIC</name>
<evidence type="ECO:0000313" key="2">
    <source>
        <dbReference type="Proteomes" id="UP000828048"/>
    </source>
</evidence>
<reference evidence="1 2" key="1">
    <citation type="journal article" date="2021" name="Hortic Res">
        <title>High-quality reference genome and annotation aids understanding of berry development for evergreen blueberry (Vaccinium darrowii).</title>
        <authorList>
            <person name="Yu J."/>
            <person name="Hulse-Kemp A.M."/>
            <person name="Babiker E."/>
            <person name="Staton M."/>
        </authorList>
    </citation>
    <scope>NUCLEOTIDE SEQUENCE [LARGE SCALE GENOMIC DNA]</scope>
    <source>
        <strain evidence="2">cv. NJ 8807/NJ 8810</strain>
        <tissue evidence="1">Young leaf</tissue>
    </source>
</reference>
<organism evidence="1 2">
    <name type="scientific">Vaccinium darrowii</name>
    <dbReference type="NCBI Taxonomy" id="229202"/>
    <lineage>
        <taxon>Eukaryota</taxon>
        <taxon>Viridiplantae</taxon>
        <taxon>Streptophyta</taxon>
        <taxon>Embryophyta</taxon>
        <taxon>Tracheophyta</taxon>
        <taxon>Spermatophyta</taxon>
        <taxon>Magnoliopsida</taxon>
        <taxon>eudicotyledons</taxon>
        <taxon>Gunneridae</taxon>
        <taxon>Pentapetalae</taxon>
        <taxon>asterids</taxon>
        <taxon>Ericales</taxon>
        <taxon>Ericaceae</taxon>
        <taxon>Vaccinioideae</taxon>
        <taxon>Vaccinieae</taxon>
        <taxon>Vaccinium</taxon>
    </lineage>
</organism>
<keyword evidence="2" id="KW-1185">Reference proteome</keyword>